<gene>
    <name evidence="1" type="ORF">G7082_05355</name>
</gene>
<dbReference type="RefSeq" id="WP_166034164.1">
    <property type="nucleotide sequence ID" value="NZ_CP049887.1"/>
</dbReference>
<name>A0A6G8ASN6_9ENTE</name>
<dbReference type="Proteomes" id="UP000501747">
    <property type="component" value="Chromosome"/>
</dbReference>
<dbReference type="EMBL" id="CP049887">
    <property type="protein sequence ID" value="QIL48000.1"/>
    <property type="molecule type" value="Genomic_DNA"/>
</dbReference>
<organism evidence="1 2">
    <name type="scientific">Vagococcus hydrophili</name>
    <dbReference type="NCBI Taxonomy" id="2714947"/>
    <lineage>
        <taxon>Bacteria</taxon>
        <taxon>Bacillati</taxon>
        <taxon>Bacillota</taxon>
        <taxon>Bacilli</taxon>
        <taxon>Lactobacillales</taxon>
        <taxon>Enterococcaceae</taxon>
        <taxon>Vagococcus</taxon>
    </lineage>
</organism>
<evidence type="ECO:0000313" key="1">
    <source>
        <dbReference type="EMBL" id="QIL48000.1"/>
    </source>
</evidence>
<dbReference type="AlphaFoldDB" id="A0A6G8ASN6"/>
<accession>A0A6G8ASN6</accession>
<dbReference type="KEGG" id="vhy:G7082_05355"/>
<protein>
    <submittedName>
        <fullName evidence="1">Uncharacterized protein</fullName>
    </submittedName>
</protein>
<proteinExistence type="predicted"/>
<evidence type="ECO:0000313" key="2">
    <source>
        <dbReference type="Proteomes" id="UP000501747"/>
    </source>
</evidence>
<sequence length="54" mass="6322">MSKWYEKKRYLVPISIVTSILGIAWISSTLGEKGEPEFNPDYYKKKEAPIFIKK</sequence>
<reference evidence="1 2" key="1">
    <citation type="submission" date="2020-03" db="EMBL/GenBank/DDBJ databases">
        <title>Vagococcus sp. nov., isolated from beetles.</title>
        <authorList>
            <person name="Hyun D.-W."/>
            <person name="Bae J.-W."/>
        </authorList>
    </citation>
    <scope>NUCLEOTIDE SEQUENCE [LARGE SCALE GENOMIC DNA]</scope>
    <source>
        <strain evidence="1 2">HDW17B</strain>
    </source>
</reference>
<keyword evidence="2" id="KW-1185">Reference proteome</keyword>